<dbReference type="Gene3D" id="1.10.4100.10">
    <property type="entry name" value="2-methylcitrate dehydratase PrpD"/>
    <property type="match status" value="1"/>
</dbReference>
<keyword evidence="4" id="KW-1185">Reference proteome</keyword>
<evidence type="ECO:0000313" key="3">
    <source>
        <dbReference type="EMBL" id="TDE00664.1"/>
    </source>
</evidence>
<evidence type="ECO:0000256" key="1">
    <source>
        <dbReference type="ARBA" id="ARBA00006174"/>
    </source>
</evidence>
<feature type="domain" description="MmgE/PrpD N-terminal" evidence="2">
    <location>
        <begin position="9"/>
        <end position="239"/>
    </location>
</feature>
<gene>
    <name evidence="3" type="ORF">E1269_24700</name>
</gene>
<protein>
    <recommendedName>
        <fullName evidence="2">MmgE/PrpD N-terminal domain-containing protein</fullName>
    </recommendedName>
</protein>
<dbReference type="InterPro" id="IPR045336">
    <property type="entry name" value="MmgE_PrpD_N"/>
</dbReference>
<dbReference type="Pfam" id="PF03972">
    <property type="entry name" value="MmgE_PrpD_N"/>
    <property type="match status" value="1"/>
</dbReference>
<evidence type="ECO:0000259" key="2">
    <source>
        <dbReference type="Pfam" id="PF03972"/>
    </source>
</evidence>
<dbReference type="SUPFAM" id="SSF103378">
    <property type="entry name" value="2-methylcitrate dehydratase PrpD"/>
    <property type="match status" value="1"/>
</dbReference>
<dbReference type="AlphaFoldDB" id="A0A4R5CQH6"/>
<organism evidence="3 4">
    <name type="scientific">Jiangella asiatica</name>
    <dbReference type="NCBI Taxonomy" id="2530372"/>
    <lineage>
        <taxon>Bacteria</taxon>
        <taxon>Bacillati</taxon>
        <taxon>Actinomycetota</taxon>
        <taxon>Actinomycetes</taxon>
        <taxon>Jiangellales</taxon>
        <taxon>Jiangellaceae</taxon>
        <taxon>Jiangella</taxon>
    </lineage>
</organism>
<reference evidence="3 4" key="1">
    <citation type="submission" date="2019-03" db="EMBL/GenBank/DDBJ databases">
        <title>Draft genome sequences of novel Actinobacteria.</title>
        <authorList>
            <person name="Sahin N."/>
            <person name="Ay H."/>
            <person name="Saygin H."/>
        </authorList>
    </citation>
    <scope>NUCLEOTIDE SEQUENCE [LARGE SCALE GENOMIC DNA]</scope>
    <source>
        <strain evidence="3 4">5K138</strain>
    </source>
</reference>
<accession>A0A4R5CQH6</accession>
<dbReference type="PANTHER" id="PTHR16943">
    <property type="entry name" value="2-METHYLCITRATE DEHYDRATASE-RELATED"/>
    <property type="match status" value="1"/>
</dbReference>
<comment type="similarity">
    <text evidence="1">Belongs to the PrpD family.</text>
</comment>
<evidence type="ECO:0000313" key="4">
    <source>
        <dbReference type="Proteomes" id="UP000294739"/>
    </source>
</evidence>
<dbReference type="EMBL" id="SMKZ01000047">
    <property type="protein sequence ID" value="TDE00664.1"/>
    <property type="molecule type" value="Genomic_DNA"/>
</dbReference>
<dbReference type="InterPro" id="IPR042183">
    <property type="entry name" value="MmgE/PrpD_sf_1"/>
</dbReference>
<dbReference type="OrthoDB" id="9797528at2"/>
<dbReference type="InterPro" id="IPR005656">
    <property type="entry name" value="MmgE_PrpD"/>
</dbReference>
<dbReference type="InterPro" id="IPR042188">
    <property type="entry name" value="MmgE/PrpD_sf_2"/>
</dbReference>
<dbReference type="InterPro" id="IPR036148">
    <property type="entry name" value="MmgE/PrpD_sf"/>
</dbReference>
<dbReference type="RefSeq" id="WP_131899572.1">
    <property type="nucleotide sequence ID" value="NZ_SMKZ01000047.1"/>
</dbReference>
<dbReference type="Gene3D" id="3.30.1330.120">
    <property type="entry name" value="2-methylcitrate dehydratase PrpD"/>
    <property type="match status" value="1"/>
</dbReference>
<dbReference type="Proteomes" id="UP000294739">
    <property type="component" value="Unassembled WGS sequence"/>
</dbReference>
<proteinExistence type="inferred from homology"/>
<dbReference type="InParanoid" id="A0A4R5CQH6"/>
<comment type="caution">
    <text evidence="3">The sequence shown here is derived from an EMBL/GenBank/DDBJ whole genome shotgun (WGS) entry which is preliminary data.</text>
</comment>
<sequence>MKPTTPETKLSRFVAELDWDDLPPRVQDRVVEIWADAVANALAGRSAANTAAVEGLATALCGPGDSTVVGGGTLAPTGAALLNGYQITAFTMCDVYRPALCHVTPEVVPAVLAVAEAGDVSGRDLLTAIAAGLEVTTRLGLGVDYPVFRARGWHAPGVIGTIGAAMAAARALGLDAAGVCAAMGLGGSQAAGTFAALGTPAVKFHQARGAVSGLWAARFAAGGLGGAENILTHTDGGLLTTYAGGGRPGHITRQLGERWELEQISLRRWAAASSLQSLVAALLSVPADDLRPSDLVGVDVALPPTSYAMCGDMGWDDELSAMQSARYVTTVVLHDRQCWIEQFTADRRSDVPLAQFARARVSVDVGAGLPPSGVGLRITRRSGSPLVVHRDGAPGEPAEPLTRETIREKLAAVGGGSLDEVVFGVAGRSAAEVAAALRATPSSATAGRS</sequence>
<dbReference type="PANTHER" id="PTHR16943:SF8">
    <property type="entry name" value="2-METHYLCITRATE DEHYDRATASE"/>
    <property type="match status" value="1"/>
</dbReference>
<dbReference type="GO" id="GO:0016829">
    <property type="term" value="F:lyase activity"/>
    <property type="evidence" value="ECO:0007669"/>
    <property type="project" value="InterPro"/>
</dbReference>
<name>A0A4R5CQH6_9ACTN</name>